<dbReference type="RefSeq" id="WP_196775347.1">
    <property type="nucleotide sequence ID" value="NZ_CP070617.1"/>
</dbReference>
<dbReference type="EMBL" id="CP070617">
    <property type="protein sequence ID" value="QSE87916.1"/>
    <property type="molecule type" value="Genomic_DNA"/>
</dbReference>
<proteinExistence type="predicted"/>
<protein>
    <submittedName>
        <fullName evidence="1">Uncharacterized protein</fullName>
    </submittedName>
</protein>
<dbReference type="Proteomes" id="UP000662986">
    <property type="component" value="Plasmid unnamed2"/>
</dbReference>
<evidence type="ECO:0000313" key="2">
    <source>
        <dbReference type="Proteomes" id="UP000662986"/>
    </source>
</evidence>
<reference evidence="1 2" key="1">
    <citation type="journal article" date="2021" name="Microbiol. Resour. Announc.">
        <title>Complete Genome Sequences of Two Rhodococcus sp. Strains with Large and Linear Chromosomes, Isolated from Apple Rhizosphere.</title>
        <authorList>
            <person name="Benning S."/>
            <person name="Brugnone N."/>
            <person name="Siani R."/>
            <person name="Kublik S."/>
            <person name="Schloter M."/>
            <person name="Rad V."/>
        </authorList>
    </citation>
    <scope>NUCLEOTIDE SEQUENCE [LARGE SCALE GENOMIC DNA]</scope>
    <source>
        <strain evidence="1 2">R79</strain>
    </source>
</reference>
<keyword evidence="1" id="KW-0614">Plasmid</keyword>
<geneLocation type="plasmid" evidence="1 2">
    <name>unnamed2</name>
</geneLocation>
<keyword evidence="2" id="KW-1185">Reference proteome</keyword>
<sequence>MNVGDRVMLHPEGVSVFSILDIEDDHARIESIIDSPGKYAFSVAVKFLVPAKS</sequence>
<reference evidence="1 2" key="2">
    <citation type="journal article" date="2022" name="Arch. Microbiol.">
        <title>Rhodococcus pseudokoreensis sp. nov. isolated from the rhizosphere of young M26 apple rootstocks.</title>
        <authorList>
            <person name="Kampfer P."/>
            <person name="Glaeser S.P."/>
            <person name="Blom J."/>
            <person name="Wolf J."/>
            <person name="Benning S."/>
            <person name="Schloter M."/>
            <person name="Neumann-Schaal M."/>
        </authorList>
    </citation>
    <scope>NUCLEOTIDE SEQUENCE [LARGE SCALE GENOMIC DNA]</scope>
    <source>
        <strain evidence="1 2">R79</strain>
    </source>
</reference>
<accession>A0A974VZ61</accession>
<evidence type="ECO:0000313" key="1">
    <source>
        <dbReference type="EMBL" id="QSE87916.1"/>
    </source>
</evidence>
<name>A0A974VZ61_9NOCA</name>
<gene>
    <name evidence="1" type="ORF">JWS13_04190</name>
</gene>
<organism evidence="1 2">
    <name type="scientific">Rhodococcus pseudokoreensis</name>
    <dbReference type="NCBI Taxonomy" id="2811421"/>
    <lineage>
        <taxon>Bacteria</taxon>
        <taxon>Bacillati</taxon>
        <taxon>Actinomycetota</taxon>
        <taxon>Actinomycetes</taxon>
        <taxon>Mycobacteriales</taxon>
        <taxon>Nocardiaceae</taxon>
        <taxon>Rhodococcus</taxon>
    </lineage>
</organism>